<keyword evidence="2" id="KW-0732">Signal</keyword>
<evidence type="ECO:0000313" key="3">
    <source>
        <dbReference type="Proteomes" id="UP001652628"/>
    </source>
</evidence>
<feature type="signal peptide" evidence="2">
    <location>
        <begin position="1"/>
        <end position="16"/>
    </location>
</feature>
<dbReference type="GeneID" id="139352498"/>
<evidence type="ECO:0000313" key="4">
    <source>
        <dbReference type="RefSeq" id="XP_070850871.1"/>
    </source>
</evidence>
<feature type="region of interest" description="Disordered" evidence="1">
    <location>
        <begin position="107"/>
        <end position="134"/>
    </location>
</feature>
<dbReference type="RefSeq" id="XP_070850871.1">
    <property type="nucleotide sequence ID" value="XM_070994770.1"/>
</dbReference>
<dbReference type="Proteomes" id="UP001652628">
    <property type="component" value="Chromosome 2R"/>
</dbReference>
<accession>A0ABM4TLM3</accession>
<evidence type="ECO:0000256" key="1">
    <source>
        <dbReference type="SAM" id="MobiDB-lite"/>
    </source>
</evidence>
<feature type="compositionally biased region" description="Basic and acidic residues" evidence="1">
    <location>
        <begin position="121"/>
        <end position="134"/>
    </location>
</feature>
<organism evidence="3 4">
    <name type="scientific">Drosophila suzukii</name>
    <name type="common">Spotted-wing drosophila fruit fly</name>
    <dbReference type="NCBI Taxonomy" id="28584"/>
    <lineage>
        <taxon>Eukaryota</taxon>
        <taxon>Metazoa</taxon>
        <taxon>Ecdysozoa</taxon>
        <taxon>Arthropoda</taxon>
        <taxon>Hexapoda</taxon>
        <taxon>Insecta</taxon>
        <taxon>Pterygota</taxon>
        <taxon>Neoptera</taxon>
        <taxon>Endopterygota</taxon>
        <taxon>Diptera</taxon>
        <taxon>Brachycera</taxon>
        <taxon>Muscomorpha</taxon>
        <taxon>Ephydroidea</taxon>
        <taxon>Drosophilidae</taxon>
        <taxon>Drosophila</taxon>
        <taxon>Sophophora</taxon>
    </lineage>
</organism>
<evidence type="ECO:0000256" key="2">
    <source>
        <dbReference type="SAM" id="SignalP"/>
    </source>
</evidence>
<proteinExistence type="predicted"/>
<gene>
    <name evidence="4" type="primary">Sfp53D</name>
</gene>
<reference evidence="4" key="1">
    <citation type="submission" date="2025-08" db="UniProtKB">
        <authorList>
            <consortium name="RefSeq"/>
        </authorList>
    </citation>
    <scope>IDENTIFICATION</scope>
</reference>
<sequence>MKLIILLALFCQILLGSPHFDTDHAYRKCTGIVYLNCIDYCDRGCKNVVPTCHHHCQRGCGCIEASILRNNGGCKRLVHCDDAIKDSASAENRDYAGEYVTDWWGKDDKAKSEESQSQESEESKSEESDSHEALNKKTKKIISIYF</sequence>
<feature type="chain" id="PRO_5045633394" evidence="2">
    <location>
        <begin position="17"/>
        <end position="146"/>
    </location>
</feature>
<protein>
    <submittedName>
        <fullName evidence="4">Uncharacterized protein Sfp53D</fullName>
    </submittedName>
</protein>
<name>A0ABM4TLM3_DROSZ</name>
<keyword evidence="3" id="KW-1185">Reference proteome</keyword>